<name>A0A2Z7CH13_9LAMI</name>
<evidence type="ECO:0000313" key="1">
    <source>
        <dbReference type="EMBL" id="KZV44036.1"/>
    </source>
</evidence>
<proteinExistence type="predicted"/>
<gene>
    <name evidence="1" type="ORF">F511_16597</name>
</gene>
<protein>
    <submittedName>
        <fullName evidence="1">Uncharacterized protein</fullName>
    </submittedName>
</protein>
<accession>A0A2Z7CH13</accession>
<sequence>MRADRYERVHVRRRLVVARWLSVWSRSGVVLRSELLSVKTPTGARLALNSLVETLPLLPLSKALVKLEKSAKELQCVVVRRLADLILLLRWIRARLSWWLPVFISVRNVPELVVVVWPSRWHI</sequence>
<dbReference type="AlphaFoldDB" id="A0A2Z7CH13"/>
<dbReference type="Proteomes" id="UP000250235">
    <property type="component" value="Unassembled WGS sequence"/>
</dbReference>
<reference evidence="1 2" key="1">
    <citation type="journal article" date="2015" name="Proc. Natl. Acad. Sci. U.S.A.">
        <title>The resurrection genome of Boea hygrometrica: A blueprint for survival of dehydration.</title>
        <authorList>
            <person name="Xiao L."/>
            <person name="Yang G."/>
            <person name="Zhang L."/>
            <person name="Yang X."/>
            <person name="Zhao S."/>
            <person name="Ji Z."/>
            <person name="Zhou Q."/>
            <person name="Hu M."/>
            <person name="Wang Y."/>
            <person name="Chen M."/>
            <person name="Xu Y."/>
            <person name="Jin H."/>
            <person name="Xiao X."/>
            <person name="Hu G."/>
            <person name="Bao F."/>
            <person name="Hu Y."/>
            <person name="Wan P."/>
            <person name="Li L."/>
            <person name="Deng X."/>
            <person name="Kuang T."/>
            <person name="Xiang C."/>
            <person name="Zhu J.K."/>
            <person name="Oliver M.J."/>
            <person name="He Y."/>
        </authorList>
    </citation>
    <scope>NUCLEOTIDE SEQUENCE [LARGE SCALE GENOMIC DNA]</scope>
    <source>
        <strain evidence="2">cv. XS01</strain>
    </source>
</reference>
<organism evidence="1 2">
    <name type="scientific">Dorcoceras hygrometricum</name>
    <dbReference type="NCBI Taxonomy" id="472368"/>
    <lineage>
        <taxon>Eukaryota</taxon>
        <taxon>Viridiplantae</taxon>
        <taxon>Streptophyta</taxon>
        <taxon>Embryophyta</taxon>
        <taxon>Tracheophyta</taxon>
        <taxon>Spermatophyta</taxon>
        <taxon>Magnoliopsida</taxon>
        <taxon>eudicotyledons</taxon>
        <taxon>Gunneridae</taxon>
        <taxon>Pentapetalae</taxon>
        <taxon>asterids</taxon>
        <taxon>lamiids</taxon>
        <taxon>Lamiales</taxon>
        <taxon>Gesneriaceae</taxon>
        <taxon>Didymocarpoideae</taxon>
        <taxon>Trichosporeae</taxon>
        <taxon>Loxocarpinae</taxon>
        <taxon>Dorcoceras</taxon>
    </lineage>
</organism>
<evidence type="ECO:0000313" key="2">
    <source>
        <dbReference type="Proteomes" id="UP000250235"/>
    </source>
</evidence>
<keyword evidence="2" id="KW-1185">Reference proteome</keyword>
<dbReference type="EMBL" id="KQ997544">
    <property type="protein sequence ID" value="KZV44036.1"/>
    <property type="molecule type" value="Genomic_DNA"/>
</dbReference>